<comment type="catalytic activity">
    <reaction evidence="11">
        <text>a 5,6-dihydrouridine in tRNA + NAD(+) = a uridine in tRNA + NADH + H(+)</text>
        <dbReference type="Rhea" id="RHEA:54452"/>
        <dbReference type="Rhea" id="RHEA-COMP:13339"/>
        <dbReference type="Rhea" id="RHEA-COMP:13887"/>
        <dbReference type="ChEBI" id="CHEBI:15378"/>
        <dbReference type="ChEBI" id="CHEBI:57540"/>
        <dbReference type="ChEBI" id="CHEBI:57945"/>
        <dbReference type="ChEBI" id="CHEBI:65315"/>
        <dbReference type="ChEBI" id="CHEBI:74443"/>
    </reaction>
</comment>
<comment type="catalytic activity">
    <reaction evidence="10">
        <text>a 5,6-dihydrouridine in tRNA + NADP(+) = a uridine in tRNA + NADPH + H(+)</text>
        <dbReference type="Rhea" id="RHEA:23624"/>
        <dbReference type="Rhea" id="RHEA-COMP:13339"/>
        <dbReference type="Rhea" id="RHEA-COMP:13887"/>
        <dbReference type="ChEBI" id="CHEBI:15378"/>
        <dbReference type="ChEBI" id="CHEBI:57783"/>
        <dbReference type="ChEBI" id="CHEBI:58349"/>
        <dbReference type="ChEBI" id="CHEBI:65315"/>
        <dbReference type="ChEBI" id="CHEBI:74443"/>
    </reaction>
</comment>
<evidence type="ECO:0000256" key="12">
    <source>
        <dbReference type="PIRNR" id="PIRNR006621"/>
    </source>
</evidence>
<gene>
    <name evidence="14" type="ORF">BMG00_00130</name>
</gene>
<evidence type="ECO:0000313" key="14">
    <source>
        <dbReference type="EMBL" id="OOY12316.1"/>
    </source>
</evidence>
<evidence type="ECO:0000256" key="3">
    <source>
        <dbReference type="ARBA" id="ARBA00022555"/>
    </source>
</evidence>
<dbReference type="InterPro" id="IPR013785">
    <property type="entry name" value="Aldolase_TIM"/>
</dbReference>
<dbReference type="InterPro" id="IPR001269">
    <property type="entry name" value="DUS_fam"/>
</dbReference>
<keyword evidence="4 12" id="KW-0285">Flavoprotein</keyword>
<evidence type="ECO:0000256" key="7">
    <source>
        <dbReference type="ARBA" id="ARBA00022857"/>
    </source>
</evidence>
<keyword evidence="9 12" id="KW-0560">Oxidoreductase</keyword>
<name>A0ABX3MM56_9RHOB</name>
<dbReference type="SUPFAM" id="SSF51395">
    <property type="entry name" value="FMN-linked oxidoreductases"/>
    <property type="match status" value="1"/>
</dbReference>
<dbReference type="Gene3D" id="1.10.1200.80">
    <property type="entry name" value="Putative flavin oxidoreducatase, domain 2"/>
    <property type="match status" value="1"/>
</dbReference>
<accession>A0ABX3MM56</accession>
<evidence type="ECO:0000256" key="5">
    <source>
        <dbReference type="ARBA" id="ARBA00022643"/>
    </source>
</evidence>
<evidence type="ECO:0000256" key="4">
    <source>
        <dbReference type="ARBA" id="ARBA00022630"/>
    </source>
</evidence>
<dbReference type="Gene3D" id="3.20.20.70">
    <property type="entry name" value="Aldolase class I"/>
    <property type="match status" value="1"/>
</dbReference>
<evidence type="ECO:0000256" key="1">
    <source>
        <dbReference type="ARBA" id="ARBA00001917"/>
    </source>
</evidence>
<dbReference type="InterPro" id="IPR018517">
    <property type="entry name" value="tRNA_hU_synthase_CS"/>
</dbReference>
<dbReference type="InterPro" id="IPR004652">
    <property type="entry name" value="DusB-like"/>
</dbReference>
<sequence>MFQRVTGTHVPQVLALDDIQISPPVLLAPMAGITDLPFRRMVARFGAGLVVSEMVASGEMLTKKPSVRAKARVEMGLELPTSVQLAGREAQPMAEAAKMVADMGARIIDINMGCPAKKVTGGASGSALMRDPDHALRLIEATVNAVDLPVTLKMRLGWCDDSRNAPEIARRAEAAGIRMIVVHGRTRMQFYKGEADWAAIAETRDAVKIPVVANGDIVDAASARVALAQSGAAGAMVGRGAQGAPWRLAEISHALFGAPAPTVPHGRALSEFISEHYEAILSFYGRDLGLRLARKHLGWYADEAGAPLRAEMMVSETPEATLSLIERAFGERMAA</sequence>
<evidence type="ECO:0000256" key="6">
    <source>
        <dbReference type="ARBA" id="ARBA00022694"/>
    </source>
</evidence>
<reference evidence="14 15" key="1">
    <citation type="submission" date="2016-11" db="EMBL/GenBank/DDBJ databases">
        <title>A multilocus sequence analysis scheme for characterization of bacteria in the genus Thioclava.</title>
        <authorList>
            <person name="Liu Y."/>
            <person name="Shao Z."/>
        </authorList>
    </citation>
    <scope>NUCLEOTIDE SEQUENCE [LARGE SCALE GENOMIC DNA]</scope>
    <source>
        <strain evidence="14 15">11.10-0-13</strain>
    </source>
</reference>
<dbReference type="CDD" id="cd02801">
    <property type="entry name" value="DUS_like_FMN"/>
    <property type="match status" value="1"/>
</dbReference>
<dbReference type="PANTHER" id="PTHR45846">
    <property type="entry name" value="TRNA-DIHYDROURIDINE(47) SYNTHASE [NAD(P)(+)]-LIKE"/>
    <property type="match status" value="1"/>
</dbReference>
<keyword evidence="5 12" id="KW-0288">FMN</keyword>
<keyword evidence="3" id="KW-0820">tRNA-binding</keyword>
<comment type="function">
    <text evidence="2 12">Catalyzes the synthesis of 5,6-dihydrouridine (D), a modified base found in the D-loop of most tRNAs, via the reduction of the C5-C6 double bond in target uridines.</text>
</comment>
<evidence type="ECO:0000259" key="13">
    <source>
        <dbReference type="Pfam" id="PF01207"/>
    </source>
</evidence>
<organism evidence="14 15">
    <name type="scientific">Thioclava marina</name>
    <dbReference type="NCBI Taxonomy" id="1915077"/>
    <lineage>
        <taxon>Bacteria</taxon>
        <taxon>Pseudomonadati</taxon>
        <taxon>Pseudomonadota</taxon>
        <taxon>Alphaproteobacteria</taxon>
        <taxon>Rhodobacterales</taxon>
        <taxon>Paracoccaceae</taxon>
        <taxon>Thioclava</taxon>
    </lineage>
</organism>
<evidence type="ECO:0000256" key="9">
    <source>
        <dbReference type="ARBA" id="ARBA00023002"/>
    </source>
</evidence>
<comment type="cofactor">
    <cofactor evidence="1 12">
        <name>FMN</name>
        <dbReference type="ChEBI" id="CHEBI:58210"/>
    </cofactor>
</comment>
<comment type="caution">
    <text evidence="14">The sequence shown here is derived from an EMBL/GenBank/DDBJ whole genome shotgun (WGS) entry which is preliminary data.</text>
</comment>
<keyword evidence="7" id="KW-0521">NADP</keyword>
<dbReference type="NCBIfam" id="TIGR00737">
    <property type="entry name" value="nifR3_yhdG"/>
    <property type="match status" value="1"/>
</dbReference>
<dbReference type="Pfam" id="PF01207">
    <property type="entry name" value="Dus"/>
    <property type="match status" value="1"/>
</dbReference>
<evidence type="ECO:0000256" key="11">
    <source>
        <dbReference type="ARBA" id="ARBA00048802"/>
    </source>
</evidence>
<evidence type="ECO:0000313" key="15">
    <source>
        <dbReference type="Proteomes" id="UP000242224"/>
    </source>
</evidence>
<dbReference type="PANTHER" id="PTHR45846:SF1">
    <property type="entry name" value="TRNA-DIHYDROURIDINE(47) SYNTHASE [NAD(P)(+)]-LIKE"/>
    <property type="match status" value="1"/>
</dbReference>
<feature type="domain" description="DUS-like FMN-binding" evidence="13">
    <location>
        <begin position="26"/>
        <end position="326"/>
    </location>
</feature>
<keyword evidence="8" id="KW-0694">RNA-binding</keyword>
<keyword evidence="6 12" id="KW-0819">tRNA processing</keyword>
<evidence type="ECO:0000256" key="8">
    <source>
        <dbReference type="ARBA" id="ARBA00022884"/>
    </source>
</evidence>
<dbReference type="EC" id="1.3.1.-" evidence="12"/>
<dbReference type="InterPro" id="IPR035587">
    <property type="entry name" value="DUS-like_FMN-bd"/>
</dbReference>
<comment type="similarity">
    <text evidence="12">Belongs to the dus family.</text>
</comment>
<evidence type="ECO:0000256" key="10">
    <source>
        <dbReference type="ARBA" id="ARBA00048205"/>
    </source>
</evidence>
<evidence type="ECO:0000256" key="2">
    <source>
        <dbReference type="ARBA" id="ARBA00002790"/>
    </source>
</evidence>
<dbReference type="InterPro" id="IPR024036">
    <property type="entry name" value="tRNA-dHydroUridine_Synthase_C"/>
</dbReference>
<dbReference type="EMBL" id="MPZS01000001">
    <property type="protein sequence ID" value="OOY12316.1"/>
    <property type="molecule type" value="Genomic_DNA"/>
</dbReference>
<proteinExistence type="inferred from homology"/>
<dbReference type="Proteomes" id="UP000242224">
    <property type="component" value="Unassembled WGS sequence"/>
</dbReference>
<protein>
    <recommendedName>
        <fullName evidence="12">tRNA-dihydrouridine synthase</fullName>
        <ecNumber evidence="12">1.3.1.-</ecNumber>
    </recommendedName>
</protein>
<dbReference type="PROSITE" id="PS01136">
    <property type="entry name" value="UPF0034"/>
    <property type="match status" value="1"/>
</dbReference>
<keyword evidence="15" id="KW-1185">Reference proteome</keyword>
<dbReference type="PIRSF" id="PIRSF006621">
    <property type="entry name" value="Dus"/>
    <property type="match status" value="1"/>
</dbReference>